<name>A0ABP7HQ79_9ACTN</name>
<dbReference type="Proteomes" id="UP001500888">
    <property type="component" value="Unassembled WGS sequence"/>
</dbReference>
<gene>
    <name evidence="2" type="ORF">GCM10022226_17080</name>
</gene>
<feature type="compositionally biased region" description="Low complexity" evidence="1">
    <location>
        <begin position="24"/>
        <end position="38"/>
    </location>
</feature>
<proteinExistence type="predicted"/>
<organism evidence="2 3">
    <name type="scientific">Sphaerisporangium flaviroseum</name>
    <dbReference type="NCBI Taxonomy" id="509199"/>
    <lineage>
        <taxon>Bacteria</taxon>
        <taxon>Bacillati</taxon>
        <taxon>Actinomycetota</taxon>
        <taxon>Actinomycetes</taxon>
        <taxon>Streptosporangiales</taxon>
        <taxon>Streptosporangiaceae</taxon>
        <taxon>Sphaerisporangium</taxon>
    </lineage>
</organism>
<accession>A0ABP7HQ79</accession>
<reference evidence="3" key="1">
    <citation type="journal article" date="2019" name="Int. J. Syst. Evol. Microbiol.">
        <title>The Global Catalogue of Microorganisms (GCM) 10K type strain sequencing project: providing services to taxonomists for standard genome sequencing and annotation.</title>
        <authorList>
            <consortium name="The Broad Institute Genomics Platform"/>
            <consortium name="The Broad Institute Genome Sequencing Center for Infectious Disease"/>
            <person name="Wu L."/>
            <person name="Ma J."/>
        </authorList>
    </citation>
    <scope>NUCLEOTIDE SEQUENCE [LARGE SCALE GENOMIC DNA]</scope>
    <source>
        <strain evidence="3">JCM 16908</strain>
    </source>
</reference>
<dbReference type="EMBL" id="BAAAZR010000002">
    <property type="protein sequence ID" value="GAA3798311.1"/>
    <property type="molecule type" value="Genomic_DNA"/>
</dbReference>
<comment type="caution">
    <text evidence="2">The sequence shown here is derived from an EMBL/GenBank/DDBJ whole genome shotgun (WGS) entry which is preliminary data.</text>
</comment>
<evidence type="ECO:0000256" key="1">
    <source>
        <dbReference type="SAM" id="MobiDB-lite"/>
    </source>
</evidence>
<evidence type="ECO:0000313" key="2">
    <source>
        <dbReference type="EMBL" id="GAA3798311.1"/>
    </source>
</evidence>
<protein>
    <submittedName>
        <fullName evidence="2">Uncharacterized protein</fullName>
    </submittedName>
</protein>
<evidence type="ECO:0000313" key="3">
    <source>
        <dbReference type="Proteomes" id="UP001500888"/>
    </source>
</evidence>
<keyword evidence="3" id="KW-1185">Reference proteome</keyword>
<sequence length="46" mass="4618">MRFVGMALITGGDELARFLMRPTSPGRGSAPAGRAGVVTAEGEGLG</sequence>
<feature type="region of interest" description="Disordered" evidence="1">
    <location>
        <begin position="23"/>
        <end position="46"/>
    </location>
</feature>